<dbReference type="CDD" id="cd03399">
    <property type="entry name" value="SPFH_flotillin"/>
    <property type="match status" value="1"/>
</dbReference>
<gene>
    <name evidence="7" type="ORF">TCAL_03309</name>
</gene>
<dbReference type="InterPro" id="IPR027705">
    <property type="entry name" value="Flotillin_fam"/>
</dbReference>
<dbReference type="GO" id="GO:2000049">
    <property type="term" value="P:positive regulation of cell-cell adhesion mediated by cadherin"/>
    <property type="evidence" value="ECO:0007669"/>
    <property type="project" value="TreeGrafter"/>
</dbReference>
<evidence type="ECO:0000256" key="3">
    <source>
        <dbReference type="ARBA" id="ARBA00023136"/>
    </source>
</evidence>
<dbReference type="AlphaFoldDB" id="A0A553NQA5"/>
<feature type="region of interest" description="Disordered" evidence="5">
    <location>
        <begin position="568"/>
        <end position="668"/>
    </location>
</feature>
<dbReference type="Proteomes" id="UP000318571">
    <property type="component" value="Chromosome 4"/>
</dbReference>
<evidence type="ECO:0000259" key="6">
    <source>
        <dbReference type="Pfam" id="PF01145"/>
    </source>
</evidence>
<dbReference type="GO" id="GO:0045807">
    <property type="term" value="P:positive regulation of endocytosis"/>
    <property type="evidence" value="ECO:0007669"/>
    <property type="project" value="TreeGrafter"/>
</dbReference>
<dbReference type="GO" id="GO:0002020">
    <property type="term" value="F:protease binding"/>
    <property type="evidence" value="ECO:0007669"/>
    <property type="project" value="TreeGrafter"/>
</dbReference>
<dbReference type="STRING" id="6832.A0A553NQA5"/>
<organism evidence="7 8">
    <name type="scientific">Tigriopus californicus</name>
    <name type="common">Marine copepod</name>
    <dbReference type="NCBI Taxonomy" id="6832"/>
    <lineage>
        <taxon>Eukaryota</taxon>
        <taxon>Metazoa</taxon>
        <taxon>Ecdysozoa</taxon>
        <taxon>Arthropoda</taxon>
        <taxon>Crustacea</taxon>
        <taxon>Multicrustacea</taxon>
        <taxon>Hexanauplia</taxon>
        <taxon>Copepoda</taxon>
        <taxon>Harpacticoida</taxon>
        <taxon>Harpacticidae</taxon>
        <taxon>Tigriopus</taxon>
    </lineage>
</organism>
<dbReference type="PANTHER" id="PTHR13806:SF46">
    <property type="entry name" value="FLOTILLIN-1-RELATED"/>
    <property type="match status" value="1"/>
</dbReference>
<proteinExistence type="inferred from homology"/>
<evidence type="ECO:0000256" key="1">
    <source>
        <dbReference type="ARBA" id="ARBA00004370"/>
    </source>
</evidence>
<feature type="compositionally biased region" description="Acidic residues" evidence="5">
    <location>
        <begin position="643"/>
        <end position="659"/>
    </location>
</feature>
<feature type="domain" description="Band 7" evidence="6">
    <location>
        <begin position="680"/>
        <end position="781"/>
    </location>
</feature>
<comment type="caution">
    <text evidence="7">The sequence shown here is derived from an EMBL/GenBank/DDBJ whole genome shotgun (WGS) entry which is preliminary data.</text>
</comment>
<dbReference type="Pfam" id="PF01145">
    <property type="entry name" value="Band_7"/>
    <property type="match status" value="1"/>
</dbReference>
<comment type="subcellular location">
    <subcellularLocation>
        <location evidence="1">Membrane</location>
    </subcellularLocation>
</comment>
<dbReference type="GO" id="GO:1901890">
    <property type="term" value="P:positive regulation of cell junction assembly"/>
    <property type="evidence" value="ECO:0007669"/>
    <property type="project" value="TreeGrafter"/>
</dbReference>
<dbReference type="GO" id="GO:0016600">
    <property type="term" value="C:flotillin complex"/>
    <property type="evidence" value="ECO:0007669"/>
    <property type="project" value="TreeGrafter"/>
</dbReference>
<feature type="coiled-coil region" evidence="4">
    <location>
        <begin position="840"/>
        <end position="876"/>
    </location>
</feature>
<accession>A0A553NQA5</accession>
<evidence type="ECO:0000313" key="7">
    <source>
        <dbReference type="EMBL" id="TRY67623.1"/>
    </source>
</evidence>
<protein>
    <recommendedName>
        <fullName evidence="6">Band 7 domain-containing protein</fullName>
    </recommendedName>
</protein>
<evidence type="ECO:0000313" key="8">
    <source>
        <dbReference type="Proteomes" id="UP000318571"/>
    </source>
</evidence>
<keyword evidence="4" id="KW-0175">Coiled coil</keyword>
<reference evidence="7 8" key="1">
    <citation type="journal article" date="2018" name="Nat. Ecol. Evol.">
        <title>Genomic signatures of mitonuclear coevolution across populations of Tigriopus californicus.</title>
        <authorList>
            <person name="Barreto F.S."/>
            <person name="Watson E.T."/>
            <person name="Lima T.G."/>
            <person name="Willett C.S."/>
            <person name="Edmands S."/>
            <person name="Li W."/>
            <person name="Burton R.S."/>
        </authorList>
    </citation>
    <scope>NUCLEOTIDE SEQUENCE [LARGE SCALE GENOMIC DNA]</scope>
    <source>
        <strain evidence="7 8">San Diego</strain>
    </source>
</reference>
<dbReference type="InterPro" id="IPR001107">
    <property type="entry name" value="Band_7"/>
</dbReference>
<dbReference type="SUPFAM" id="SSF117892">
    <property type="entry name" value="Band 7/SPFH domain"/>
    <property type="match status" value="1"/>
</dbReference>
<dbReference type="GO" id="GO:0072659">
    <property type="term" value="P:protein localization to plasma membrane"/>
    <property type="evidence" value="ECO:0007669"/>
    <property type="project" value="TreeGrafter"/>
</dbReference>
<dbReference type="PANTHER" id="PTHR13806">
    <property type="entry name" value="FLOTILLIN-RELATED"/>
    <property type="match status" value="1"/>
</dbReference>
<dbReference type="GO" id="GO:0031410">
    <property type="term" value="C:cytoplasmic vesicle"/>
    <property type="evidence" value="ECO:0007669"/>
    <property type="project" value="TreeGrafter"/>
</dbReference>
<feature type="compositionally biased region" description="Acidic residues" evidence="5">
    <location>
        <begin position="577"/>
        <end position="589"/>
    </location>
</feature>
<evidence type="ECO:0000256" key="4">
    <source>
        <dbReference type="SAM" id="Coils"/>
    </source>
</evidence>
<keyword evidence="8" id="KW-1185">Reference proteome</keyword>
<dbReference type="Gene3D" id="3.30.479.30">
    <property type="entry name" value="Band 7 domain"/>
    <property type="match status" value="1"/>
</dbReference>
<dbReference type="InterPro" id="IPR035969">
    <property type="entry name" value="Rab-GAP_TBC_sf"/>
</dbReference>
<evidence type="ECO:0000256" key="5">
    <source>
        <dbReference type="SAM" id="MobiDB-lite"/>
    </source>
</evidence>
<feature type="compositionally biased region" description="Acidic residues" evidence="5">
    <location>
        <begin position="161"/>
        <end position="170"/>
    </location>
</feature>
<keyword evidence="3" id="KW-0472">Membrane</keyword>
<dbReference type="GO" id="GO:0070528">
    <property type="term" value="P:protein kinase C signaling"/>
    <property type="evidence" value="ECO:0007669"/>
    <property type="project" value="TreeGrafter"/>
</dbReference>
<dbReference type="SUPFAM" id="SSF47923">
    <property type="entry name" value="Ypt/Rab-GAP domain of gyp1p"/>
    <property type="match status" value="1"/>
</dbReference>
<name>A0A553NQA5_TIGCA</name>
<dbReference type="InterPro" id="IPR036013">
    <property type="entry name" value="Band_7/SPFH_dom_sf"/>
</dbReference>
<dbReference type="Gene3D" id="1.10.472.80">
    <property type="entry name" value="Ypt/Rab-GAP domain of gyp1p, domain 3"/>
    <property type="match status" value="1"/>
</dbReference>
<feature type="region of interest" description="Disordered" evidence="5">
    <location>
        <begin position="150"/>
        <end position="176"/>
    </location>
</feature>
<sequence length="1020" mass="116671">MAPSVDEVEKNSFEIEWLETCRQKVVLPNSKCEDFCIQVNERLRKRIRGEFDNEIKQQAMFQLLGKDYVRVNFPRQKFKPQLLDPPKTKPDLKEMYLKEMRELLEENALKSIKDLDYPKELGDYEGEDPLGEFANEIRLVFKESLEQQIQEQSESAKKEEIEEDVEEANNDQEKRNEDKITRGEIGNEITGGALMSLMSQVREFDAKEAYVEPFRSQNIMLPGKLREMFWIDSIYYGEFKAVDDQKDKKRGRDKGKKTKGEQLKIGEIRKQFRSDVNKKMNLGNLQRAVQSSDYKKIYSVIIDSYHTTKVVQPFAEDEFMLQNAHVLNVCNVLNKTYSNSHIFLLHALHVAFPRKDDEKEEKTICRLASDLHLLIQKCVPRWSEVFRIADDVLRTLTKEDDEYAKHLQRALEKQVRQVDVYDFAYEILHEDTKKSVKIWNDLYKKKKDSKNKDWNLFADVAVYLRKWISEAFAGILSQNNLFYVWDLLFLNRWSRDIFKKITLAILILIKPWAMRADNHKRLSKVLLEEPGKIFIGDLKEAMSILSKDLPINQIMNNNIVLVAQSEAQPQDNGLEKGEEEETLGEDQEPEGEKVEAVEEIEDGEQGSPVEEPDISKDDGNEETPEEIEEGATTEEPSSVGEDLPFDEVEEPPEEPADEVPSEKPPEEKVKINNANEEMVRSAAEQFGCKTTAQIKEIAKETLEGHQRAIMGAMTVEEIYKDRKQFSSRVFEVASTDLFNLGIQIISYTIKDIKDDHGYLESLGQSRTSEVRRDARIGEAEARMESEIAAAKAVEQTREAQLTNLTGVELAKRNFELKKASYDTEVNAANAEAELAYQLQAATMQQKIQEQASQVKVVERKQEIEISEQEILRKERELDANVHKPAEAEKFRLEKIAAAYKQRKILEAEAEAEAVILRGEAEAFAVTAKAKAEAEQMAKKADAWSEYGEAAKIEMLMAVLPKVAKEISTPLSRANKITMVSDGSSEVGASKLTEEVLTVMSKIPAMIKDMAGVDIVKTMKG</sequence>
<comment type="similarity">
    <text evidence="2">Belongs to the band 7/mec-2 family. Flotillin subfamily.</text>
</comment>
<dbReference type="EMBL" id="VCGU01000011">
    <property type="protein sequence ID" value="TRY67623.1"/>
    <property type="molecule type" value="Genomic_DNA"/>
</dbReference>
<feature type="compositionally biased region" description="Acidic residues" evidence="5">
    <location>
        <begin position="619"/>
        <end position="632"/>
    </location>
</feature>
<dbReference type="GO" id="GO:0002090">
    <property type="term" value="P:regulation of receptor internalization"/>
    <property type="evidence" value="ECO:0007669"/>
    <property type="project" value="TreeGrafter"/>
</dbReference>
<evidence type="ECO:0000256" key="2">
    <source>
        <dbReference type="ARBA" id="ARBA00007161"/>
    </source>
</evidence>